<dbReference type="Proteomes" id="UP000825935">
    <property type="component" value="Chromosome 34"/>
</dbReference>
<dbReference type="OrthoDB" id="5212574at2759"/>
<evidence type="ECO:0000256" key="18">
    <source>
        <dbReference type="ARBA" id="ARBA00030592"/>
    </source>
</evidence>
<keyword evidence="13" id="KW-0999">Mitochondrion inner membrane</keyword>
<dbReference type="InterPro" id="IPR036565">
    <property type="entry name" value="Mur-like_cat_sf"/>
</dbReference>
<dbReference type="OMA" id="LMSYHVF"/>
<dbReference type="PROSITE" id="PS01011">
    <property type="entry name" value="FOLYLPOLYGLU_SYNT_1"/>
    <property type="match status" value="1"/>
</dbReference>
<dbReference type="InterPro" id="IPR018109">
    <property type="entry name" value="Folylpolyglutamate_synth_CS"/>
</dbReference>
<evidence type="ECO:0000256" key="6">
    <source>
        <dbReference type="ARBA" id="ARBA00013025"/>
    </source>
</evidence>
<keyword evidence="8" id="KW-0963">Cytoplasm</keyword>
<evidence type="ECO:0000256" key="8">
    <source>
        <dbReference type="ARBA" id="ARBA00022490"/>
    </source>
</evidence>
<dbReference type="GO" id="GO:0005829">
    <property type="term" value="C:cytosol"/>
    <property type="evidence" value="ECO:0007669"/>
    <property type="project" value="TreeGrafter"/>
</dbReference>
<dbReference type="PIRSF" id="PIRSF038895">
    <property type="entry name" value="FPGS"/>
    <property type="match status" value="1"/>
</dbReference>
<dbReference type="InterPro" id="IPR036615">
    <property type="entry name" value="Mur_ligase_C_dom_sf"/>
</dbReference>
<keyword evidence="16" id="KW-0496">Mitochondrion</keyword>
<feature type="binding site" evidence="23">
    <location>
        <position position="85"/>
    </location>
    <ligand>
        <name>Mg(2+)</name>
        <dbReference type="ChEBI" id="CHEBI:18420"/>
        <label>1</label>
    </ligand>
</feature>
<feature type="binding site" evidence="23">
    <location>
        <position position="182"/>
    </location>
    <ligand>
        <name>Mg(2+)</name>
        <dbReference type="ChEBI" id="CHEBI:18420"/>
        <label>1</label>
    </ligand>
</feature>
<feature type="binding site" evidence="22">
    <location>
        <position position="306"/>
    </location>
    <ligand>
        <name>ATP</name>
        <dbReference type="ChEBI" id="CHEBI:30616"/>
    </ligand>
</feature>
<dbReference type="Gene3D" id="3.90.190.20">
    <property type="entry name" value="Mur ligase, C-terminal domain"/>
    <property type="match status" value="1"/>
</dbReference>
<evidence type="ECO:0000256" key="13">
    <source>
        <dbReference type="ARBA" id="ARBA00022792"/>
    </source>
</evidence>
<keyword evidence="11 23" id="KW-0479">Metal-binding</keyword>
<evidence type="ECO:0000256" key="4">
    <source>
        <dbReference type="ARBA" id="ARBA00005150"/>
    </source>
</evidence>
<evidence type="ECO:0000256" key="11">
    <source>
        <dbReference type="ARBA" id="ARBA00022723"/>
    </source>
</evidence>
<evidence type="ECO:0000256" key="12">
    <source>
        <dbReference type="ARBA" id="ARBA00022741"/>
    </source>
</evidence>
<dbReference type="InterPro" id="IPR023600">
    <property type="entry name" value="Folylpolyglutamate_synth_euk"/>
</dbReference>
<dbReference type="FunFam" id="3.40.1190.10:FF:000008">
    <property type="entry name" value="Folylpolyglutamate synthase"/>
    <property type="match status" value="1"/>
</dbReference>
<dbReference type="SUPFAM" id="SSF53244">
    <property type="entry name" value="MurD-like peptide ligases, peptide-binding domain"/>
    <property type="match status" value="1"/>
</dbReference>
<sequence>MGARDYPAALEALSTLITKRTRGDGSNRGDAFDLMPRYVQVAGLEEPLSKMSVIHVAGTKGKGSTCTFSESILGECGYKTGLFTSPHLIDVRERFKINRQNVSEHVFLKHFWWCWDQFKMNVGTDLPMPTYFRFLTLLAFRIFIDEKVDVAILEVGLGGRFDATNVVRTPTVCGIASLGFDHMEILGHTLAAIAGEKAGIFKAGTPAFTVGQEKEAMDVLQMKASELDIRLQVVSPLNEKLLNGSKLSMEGDHQLSNAALAVALCRCWAERQKDEKHVTMFDEAISMGHLPEPYIKGLVNARFLGRAQHVQDPEVQGLSFFLDGAHSPESMEACGKWFCSAMRKLYQMKGIQPEVSAMGKNEPVIHASCDSSALVQNMEQSSKRVLLFNCMPQRDPSLLLPPLINLCDINGLPFHHAMFVPGLSSYVKVNVDLPVASKAKTVENDTDLSWQYSVQRVWDSFTPATTEVEIQKKATEWYELHSCVIPSLPAALDLLRQYCREHSSLKLQVLVTGSLHLVGDVLRLLKR</sequence>
<dbReference type="GO" id="GO:0004326">
    <property type="term" value="F:tetrahydrofolylpolyglutamate synthase activity"/>
    <property type="evidence" value="ECO:0007669"/>
    <property type="project" value="UniProtKB-EC"/>
</dbReference>
<evidence type="ECO:0000256" key="7">
    <source>
        <dbReference type="ARBA" id="ARBA00018660"/>
    </source>
</evidence>
<evidence type="ECO:0000256" key="1">
    <source>
        <dbReference type="ARBA" id="ARBA00004273"/>
    </source>
</evidence>
<evidence type="ECO:0000313" key="24">
    <source>
        <dbReference type="EMBL" id="KAH7284520.1"/>
    </source>
</evidence>
<evidence type="ECO:0000256" key="9">
    <source>
        <dbReference type="ARBA" id="ARBA00022563"/>
    </source>
</evidence>
<evidence type="ECO:0000256" key="5">
    <source>
        <dbReference type="ARBA" id="ARBA00008276"/>
    </source>
</evidence>
<evidence type="ECO:0000256" key="17">
    <source>
        <dbReference type="ARBA" id="ARBA00023136"/>
    </source>
</evidence>
<dbReference type="EMBL" id="CM035439">
    <property type="protein sequence ID" value="KAH7284520.1"/>
    <property type="molecule type" value="Genomic_DNA"/>
</dbReference>
<comment type="cofactor">
    <cofactor evidence="21">
        <name>a monovalent cation</name>
        <dbReference type="ChEBI" id="CHEBI:60242"/>
    </cofactor>
    <text evidence="21">A monovalent cation.</text>
</comment>
<dbReference type="SUPFAM" id="SSF53623">
    <property type="entry name" value="MurD-like peptide ligases, catalytic domain"/>
    <property type="match status" value="1"/>
</dbReference>
<evidence type="ECO:0000256" key="19">
    <source>
        <dbReference type="ARBA" id="ARBA00030876"/>
    </source>
</evidence>
<feature type="binding site" evidence="23">
    <location>
        <position position="154"/>
    </location>
    <ligand>
        <name>Mg(2+)</name>
        <dbReference type="ChEBI" id="CHEBI:18420"/>
        <label>1</label>
    </ligand>
</feature>
<evidence type="ECO:0000256" key="15">
    <source>
        <dbReference type="ARBA" id="ARBA00022842"/>
    </source>
</evidence>
<keyword evidence="15 23" id="KW-0460">Magnesium</keyword>
<dbReference type="AlphaFoldDB" id="A0A8T2QLS6"/>
<keyword evidence="25" id="KW-1185">Reference proteome</keyword>
<keyword evidence="12 22" id="KW-0547">Nucleotide-binding</keyword>
<dbReference type="GO" id="GO:0005743">
    <property type="term" value="C:mitochondrial inner membrane"/>
    <property type="evidence" value="ECO:0007669"/>
    <property type="project" value="UniProtKB-SubCell"/>
</dbReference>
<organism evidence="24 25">
    <name type="scientific">Ceratopteris richardii</name>
    <name type="common">Triangle waterfern</name>
    <dbReference type="NCBI Taxonomy" id="49495"/>
    <lineage>
        <taxon>Eukaryota</taxon>
        <taxon>Viridiplantae</taxon>
        <taxon>Streptophyta</taxon>
        <taxon>Embryophyta</taxon>
        <taxon>Tracheophyta</taxon>
        <taxon>Polypodiopsida</taxon>
        <taxon>Polypodiidae</taxon>
        <taxon>Polypodiales</taxon>
        <taxon>Pteridineae</taxon>
        <taxon>Pteridaceae</taxon>
        <taxon>Parkerioideae</taxon>
        <taxon>Ceratopteris</taxon>
    </lineage>
</organism>
<dbReference type="PANTHER" id="PTHR11136">
    <property type="entry name" value="FOLYLPOLYGLUTAMATE SYNTHASE-RELATED"/>
    <property type="match status" value="1"/>
</dbReference>
<gene>
    <name evidence="24" type="ORF">KP509_34G057900</name>
</gene>
<comment type="catalytic activity">
    <reaction evidence="20 21">
        <text>(6S)-5,6,7,8-tetrahydrofolyl-(gamma-L-Glu)(n) + L-glutamate + ATP = (6S)-5,6,7,8-tetrahydrofolyl-(gamma-L-Glu)(n+1) + ADP + phosphate + H(+)</text>
        <dbReference type="Rhea" id="RHEA:10580"/>
        <dbReference type="Rhea" id="RHEA-COMP:14738"/>
        <dbReference type="Rhea" id="RHEA-COMP:14740"/>
        <dbReference type="ChEBI" id="CHEBI:15378"/>
        <dbReference type="ChEBI" id="CHEBI:29985"/>
        <dbReference type="ChEBI" id="CHEBI:30616"/>
        <dbReference type="ChEBI" id="CHEBI:43474"/>
        <dbReference type="ChEBI" id="CHEBI:141005"/>
        <dbReference type="ChEBI" id="CHEBI:456216"/>
        <dbReference type="EC" id="6.3.2.17"/>
    </reaction>
</comment>
<dbReference type="GO" id="GO:0006730">
    <property type="term" value="P:one-carbon metabolic process"/>
    <property type="evidence" value="ECO:0007669"/>
    <property type="project" value="UniProtKB-KW"/>
</dbReference>
<keyword evidence="9 21" id="KW-0554">One-carbon metabolism</keyword>
<dbReference type="FunFam" id="3.90.190.20:FF:000011">
    <property type="entry name" value="Folylpolyglutamate synthase"/>
    <property type="match status" value="1"/>
</dbReference>
<comment type="function">
    <text evidence="21">Catalyzes conversion of folates to polyglutamate derivatives allowing concentration of folate compounds in the cell and the intracellular retention of these cofactors, which are important substrates for most of the folate-dependent enzymes that are involved in one-carbon transfer reactions involved in purine, pyrimidine and amino acid synthesis.</text>
</comment>
<comment type="caution">
    <text evidence="24">The sequence shown here is derived from an EMBL/GenBank/DDBJ whole genome shotgun (WGS) entry which is preliminary data.</text>
</comment>
<comment type="subcellular location">
    <subcellularLocation>
        <location evidence="3">Cytoplasm</location>
    </subcellularLocation>
    <subcellularLocation>
        <location evidence="1">Mitochondrion inner membrane</location>
    </subcellularLocation>
    <subcellularLocation>
        <location evidence="2">Mitochondrion matrix</location>
    </subcellularLocation>
</comment>
<evidence type="ECO:0000256" key="3">
    <source>
        <dbReference type="ARBA" id="ARBA00004496"/>
    </source>
</evidence>
<evidence type="ECO:0000256" key="22">
    <source>
        <dbReference type="PIRSR" id="PIRSR038895-1"/>
    </source>
</evidence>
<dbReference type="Gene3D" id="3.40.1190.10">
    <property type="entry name" value="Mur-like, catalytic domain"/>
    <property type="match status" value="1"/>
</dbReference>
<keyword evidence="17" id="KW-0472">Membrane</keyword>
<name>A0A8T2QLS6_CERRI</name>
<keyword evidence="10 21" id="KW-0436">Ligase</keyword>
<keyword evidence="14 22" id="KW-0067">ATP-binding</keyword>
<protein>
    <recommendedName>
        <fullName evidence="7 21">Folylpolyglutamate synthase</fullName>
        <ecNumber evidence="6 21">6.3.2.17</ecNumber>
    </recommendedName>
    <alternativeName>
        <fullName evidence="19 21">Folylpoly-gamma-glutamate synthetase</fullName>
    </alternativeName>
    <alternativeName>
        <fullName evidence="18 21">Tetrahydrofolylpolyglutamate synthase</fullName>
    </alternativeName>
</protein>
<proteinExistence type="inferred from homology"/>
<dbReference type="GO" id="GO:0005759">
    <property type="term" value="C:mitochondrial matrix"/>
    <property type="evidence" value="ECO:0007669"/>
    <property type="project" value="UniProtKB-SubCell"/>
</dbReference>
<evidence type="ECO:0000256" key="20">
    <source>
        <dbReference type="ARBA" id="ARBA00047493"/>
    </source>
</evidence>
<dbReference type="PANTHER" id="PTHR11136:SF5">
    <property type="entry name" value="FOLYLPOLYGLUTAMATE SYNTHASE, MITOCHONDRIAL"/>
    <property type="match status" value="1"/>
</dbReference>
<dbReference type="InterPro" id="IPR001645">
    <property type="entry name" value="Folylpolyglutamate_synth"/>
</dbReference>
<evidence type="ECO:0000256" key="21">
    <source>
        <dbReference type="PIRNR" id="PIRNR038895"/>
    </source>
</evidence>
<dbReference type="EC" id="6.3.2.17" evidence="6 21"/>
<comment type="similarity">
    <text evidence="5 21">Belongs to the folylpolyglutamate synthase family.</text>
</comment>
<accession>A0A8T2QLS6</accession>
<evidence type="ECO:0000256" key="14">
    <source>
        <dbReference type="ARBA" id="ARBA00022840"/>
    </source>
</evidence>
<evidence type="ECO:0000256" key="10">
    <source>
        <dbReference type="ARBA" id="ARBA00022598"/>
    </source>
</evidence>
<feature type="binding site" evidence="22">
    <location>
        <position position="323"/>
    </location>
    <ligand>
        <name>ATP</name>
        <dbReference type="ChEBI" id="CHEBI:30616"/>
    </ligand>
</feature>
<evidence type="ECO:0000313" key="25">
    <source>
        <dbReference type="Proteomes" id="UP000825935"/>
    </source>
</evidence>
<dbReference type="GO" id="GO:0005524">
    <property type="term" value="F:ATP binding"/>
    <property type="evidence" value="ECO:0007669"/>
    <property type="project" value="UniProtKB-KW"/>
</dbReference>
<dbReference type="PROSITE" id="PS01012">
    <property type="entry name" value="FOLYLPOLYGLU_SYNT_2"/>
    <property type="match status" value="1"/>
</dbReference>
<evidence type="ECO:0000256" key="16">
    <source>
        <dbReference type="ARBA" id="ARBA00023128"/>
    </source>
</evidence>
<dbReference type="NCBIfam" id="TIGR01499">
    <property type="entry name" value="folC"/>
    <property type="match status" value="1"/>
</dbReference>
<dbReference type="GO" id="GO:0046872">
    <property type="term" value="F:metal ion binding"/>
    <property type="evidence" value="ECO:0007669"/>
    <property type="project" value="UniProtKB-KW"/>
</dbReference>
<reference evidence="24" key="1">
    <citation type="submission" date="2021-08" db="EMBL/GenBank/DDBJ databases">
        <title>WGS assembly of Ceratopteris richardii.</title>
        <authorList>
            <person name="Marchant D.B."/>
            <person name="Chen G."/>
            <person name="Jenkins J."/>
            <person name="Shu S."/>
            <person name="Leebens-Mack J."/>
            <person name="Grimwood J."/>
            <person name="Schmutz J."/>
            <person name="Soltis P."/>
            <person name="Soltis D."/>
            <person name="Chen Z.-H."/>
        </authorList>
    </citation>
    <scope>NUCLEOTIDE SEQUENCE</scope>
    <source>
        <strain evidence="24">Whitten #5841</strain>
        <tissue evidence="24">Leaf</tissue>
    </source>
</reference>
<evidence type="ECO:0000256" key="2">
    <source>
        <dbReference type="ARBA" id="ARBA00004305"/>
    </source>
</evidence>
<comment type="pathway">
    <text evidence="4 21">Cofactor biosynthesis; tetrahydrofolylpolyglutamate biosynthesis.</text>
</comment>
<evidence type="ECO:0000256" key="23">
    <source>
        <dbReference type="PIRSR" id="PIRSR038895-2"/>
    </source>
</evidence>